<dbReference type="NCBIfam" id="TIGR02374">
    <property type="entry name" value="nitri_red_nirB"/>
    <property type="match status" value="1"/>
</dbReference>
<evidence type="ECO:0000256" key="7">
    <source>
        <dbReference type="ARBA" id="ARBA00022617"/>
    </source>
</evidence>
<dbReference type="UniPathway" id="UPA00653"/>
<comment type="cofactor">
    <cofactor evidence="3">
        <name>FAD</name>
        <dbReference type="ChEBI" id="CHEBI:57692"/>
    </cofactor>
</comment>
<dbReference type="PANTHER" id="PTHR43809:SF1">
    <property type="entry name" value="NITRITE REDUCTASE (NADH) LARGE SUBUNIT"/>
    <property type="match status" value="1"/>
</dbReference>
<dbReference type="GO" id="GO:0046872">
    <property type="term" value="F:metal ion binding"/>
    <property type="evidence" value="ECO:0007669"/>
    <property type="project" value="UniProtKB-KW"/>
</dbReference>
<dbReference type="CDD" id="cd19944">
    <property type="entry name" value="NirB_Fer2_BFD-like_2"/>
    <property type="match status" value="1"/>
</dbReference>
<dbReference type="InterPro" id="IPR007419">
    <property type="entry name" value="BFD-like_2Fe2S-bd_dom"/>
</dbReference>
<dbReference type="InterPro" id="IPR041575">
    <property type="entry name" value="Rubredoxin_C"/>
</dbReference>
<dbReference type="InterPro" id="IPR017941">
    <property type="entry name" value="Rieske_2Fe-2S"/>
</dbReference>
<organism evidence="18 19">
    <name type="scientific">Paenibacillus sambharensis</name>
    <dbReference type="NCBI Taxonomy" id="1803190"/>
    <lineage>
        <taxon>Bacteria</taxon>
        <taxon>Bacillati</taxon>
        <taxon>Bacillota</taxon>
        <taxon>Bacilli</taxon>
        <taxon>Bacillales</taxon>
        <taxon>Paenibacillaceae</taxon>
        <taxon>Paenibacillus</taxon>
    </lineage>
</organism>
<reference evidence="18 19" key="1">
    <citation type="submission" date="2018-06" db="EMBL/GenBank/DDBJ databases">
        <title>Paenibacillus imtechensis sp. nov.</title>
        <authorList>
            <person name="Pinnaka A.K."/>
            <person name="Singh H."/>
            <person name="Kaur M."/>
        </authorList>
    </citation>
    <scope>NUCLEOTIDE SEQUENCE [LARGE SCALE GENOMIC DNA]</scope>
    <source>
        <strain evidence="18 19">SMB1</strain>
    </source>
</reference>
<dbReference type="SUPFAM" id="SSF51905">
    <property type="entry name" value="FAD/NAD(P)-binding domain"/>
    <property type="match status" value="2"/>
</dbReference>
<comment type="similarity">
    <text evidence="5">Belongs to the nitrite and sulfite reductase 4Fe-4S domain family.</text>
</comment>
<dbReference type="Gene3D" id="3.90.480.20">
    <property type="match status" value="1"/>
</dbReference>
<dbReference type="GO" id="GO:0042128">
    <property type="term" value="P:nitrate assimilation"/>
    <property type="evidence" value="ECO:0007669"/>
    <property type="project" value="UniProtKB-UniPathway"/>
</dbReference>
<evidence type="ECO:0000256" key="1">
    <source>
        <dbReference type="ARBA" id="ARBA00001929"/>
    </source>
</evidence>
<keyword evidence="19" id="KW-1185">Reference proteome</keyword>
<keyword evidence="7" id="KW-0349">Heme</keyword>
<comment type="cofactor">
    <cofactor evidence="16">
        <name>[2Fe-2S] cluster</name>
        <dbReference type="ChEBI" id="CHEBI:190135"/>
    </cofactor>
</comment>
<dbReference type="Pfam" id="PF18267">
    <property type="entry name" value="Rubredoxin_C"/>
    <property type="match status" value="1"/>
</dbReference>
<dbReference type="GO" id="GO:0050660">
    <property type="term" value="F:flavin adenine dinucleotide binding"/>
    <property type="evidence" value="ECO:0007669"/>
    <property type="project" value="InterPro"/>
</dbReference>
<keyword evidence="12" id="KW-0560">Oxidoreductase</keyword>
<dbReference type="InterPro" id="IPR036136">
    <property type="entry name" value="Nit/Sulf_reduc_fer-like_dom_sf"/>
</dbReference>
<sequence>MTNNNRKKLVLVGNGMAGIQTVEHILKLAPERYDITIFGSEPYPNYNRIMLSYVLEGSKNIDEIVLNDWSWYKENGITLYTDTTVARVDTQLKEVYTADGRKESYDKLILATGSKPFILPVPGADLEGVVGFRDIKDCEMMKEAAGQYGKAAVIGGGLLGLEAAKGLNNLGMDVTVVHLMNDLMERQLDPAASGMLKDELERQGLKFRMGAQTAGVRGENGRVKALQFADGTELETDFVVMAVGIKPNTEVAAASGIGINRGIVVDDYMLTSAPDVYAVGECCEHRGVCYGLVAPLFEQGQVLAKRLAQAETAPYEGSVTSTKLKISGVDVFSAGEFQDAPDLRVVSMRDDWKRVYKKLLLRNDKIVGGILFGDVTESSRLQKWVREEAELTADIHAALMGGGGCYGGGQPANLAAVMEDDEIVCGCNGVTKGAIVGCIKDQGMTSVDEIKAATGATRSCGGCKPLVEQILSHVLGDSFDSAAAKPAGICGCTTMGREEIVAAIRDKGLRHVREVMNVLGWSNPEGCSKCRPAVNYYLGMVYPAEYEEARDSRFVNERLHGNIQKDGTFSVVPRMYGGVTSPDELRRIADVADKYHVGMVKVTGGQRIDLLGIKKEDLPHIWEDLGMPSGYAYAKSIRTVKTCVGSRFCRFGTQDSIGVGIDMEKKFERLDMPAKFKMAVNGCPRNCAESGVKDLGIVGNDGGWEIYVGGNGGIKMREADLLCKVKTDEELMEISAAFIQYYRETANYAERTSDWVERVGLEAVSEAIVNNIENRKALVLRVEEALAMVADPWKVMRETGSLRKTFYENIELEVDGAELSAQAAGNVIVETRIGGADEFPSLVGKTVRAGTKEAAVFRLADGRLFAVDNTSPHQKGGPLTEGIVSGEYLYEPLHDWKIHLPTGEVQAPDRGQVRTYPVREDREGVHIGWSAAK</sequence>
<evidence type="ECO:0000256" key="3">
    <source>
        <dbReference type="ARBA" id="ARBA00001974"/>
    </source>
</evidence>
<dbReference type="Gene3D" id="3.30.413.10">
    <property type="entry name" value="Sulfite Reductase Hemoprotein, domain 1"/>
    <property type="match status" value="1"/>
</dbReference>
<dbReference type="InterPro" id="IPR036188">
    <property type="entry name" value="FAD/NAD-bd_sf"/>
</dbReference>
<dbReference type="CDD" id="cd03530">
    <property type="entry name" value="Rieske_NirD_small_Bacillus"/>
    <property type="match status" value="1"/>
</dbReference>
<dbReference type="PRINTS" id="PR00411">
    <property type="entry name" value="PNDRDTASEI"/>
</dbReference>
<evidence type="ECO:0000256" key="9">
    <source>
        <dbReference type="ARBA" id="ARBA00022714"/>
    </source>
</evidence>
<dbReference type="FunFam" id="3.50.50.60:FF:000033">
    <property type="entry name" value="Nitrite reductase [NAD(P)H], large subunit"/>
    <property type="match status" value="1"/>
</dbReference>
<comment type="cofactor">
    <cofactor evidence="1">
        <name>siroheme</name>
        <dbReference type="ChEBI" id="CHEBI:60052"/>
    </cofactor>
</comment>
<dbReference type="SUPFAM" id="SSF55124">
    <property type="entry name" value="Nitrite/Sulfite reductase N-terminal domain-like"/>
    <property type="match status" value="1"/>
</dbReference>
<dbReference type="InterPro" id="IPR036922">
    <property type="entry name" value="Rieske_2Fe-2S_sf"/>
</dbReference>
<dbReference type="Pfam" id="PF07992">
    <property type="entry name" value="Pyr_redox_2"/>
    <property type="match status" value="1"/>
</dbReference>
<accession>A0A2W1L8F5</accession>
<dbReference type="EMBL" id="QKRB01000053">
    <property type="protein sequence ID" value="PZD94420.1"/>
    <property type="molecule type" value="Genomic_DNA"/>
</dbReference>
<dbReference type="Gene3D" id="3.30.390.30">
    <property type="match status" value="1"/>
</dbReference>
<dbReference type="Pfam" id="PF01077">
    <property type="entry name" value="NIR_SIR"/>
    <property type="match status" value="1"/>
</dbReference>
<comment type="caution">
    <text evidence="18">The sequence shown here is derived from an EMBL/GenBank/DDBJ whole genome shotgun (WGS) entry which is preliminary data.</text>
</comment>
<dbReference type="PROSITE" id="PS00365">
    <property type="entry name" value="NIR_SIR"/>
    <property type="match status" value="1"/>
</dbReference>
<dbReference type="Pfam" id="PF13806">
    <property type="entry name" value="Rieske_2"/>
    <property type="match status" value="1"/>
</dbReference>
<dbReference type="Gene3D" id="1.10.10.1100">
    <property type="entry name" value="BFD-like [2Fe-2S]-binding domain"/>
    <property type="match status" value="2"/>
</dbReference>
<dbReference type="InterPro" id="IPR041854">
    <property type="entry name" value="BFD-like_2Fe2S-bd_dom_sf"/>
</dbReference>
<dbReference type="GO" id="GO:0004497">
    <property type="term" value="F:monooxygenase activity"/>
    <property type="evidence" value="ECO:0007669"/>
    <property type="project" value="UniProtKB-ARBA"/>
</dbReference>
<keyword evidence="13" id="KW-0408">Iron</keyword>
<dbReference type="InterPro" id="IPR023753">
    <property type="entry name" value="FAD/NAD-binding_dom"/>
</dbReference>
<keyword evidence="15" id="KW-0534">Nitrate assimilation</keyword>
<dbReference type="InterPro" id="IPR006066">
    <property type="entry name" value="NO2/SO3_Rdtase_FeS/sirohaem_BS"/>
</dbReference>
<proteinExistence type="inferred from homology"/>
<comment type="pathway">
    <text evidence="4">Nitrogen metabolism; nitrate reduction (assimilation).</text>
</comment>
<keyword evidence="10" id="KW-0479">Metal-binding</keyword>
<dbReference type="GO" id="GO:0050661">
    <property type="term" value="F:NADP binding"/>
    <property type="evidence" value="ECO:0007669"/>
    <property type="project" value="InterPro"/>
</dbReference>
<dbReference type="RefSeq" id="WP_111148189.1">
    <property type="nucleotide sequence ID" value="NZ_QKRB01000053.1"/>
</dbReference>
<dbReference type="InterPro" id="IPR012744">
    <property type="entry name" value="Nitri_red_NirB"/>
</dbReference>
<evidence type="ECO:0000256" key="6">
    <source>
        <dbReference type="ARBA" id="ARBA00022485"/>
    </source>
</evidence>
<dbReference type="SUPFAM" id="SSF56014">
    <property type="entry name" value="Nitrite and sulphite reductase 4Fe-4S domain-like"/>
    <property type="match status" value="1"/>
</dbReference>
<dbReference type="PANTHER" id="PTHR43809">
    <property type="entry name" value="NITRITE REDUCTASE (NADH) LARGE SUBUNIT"/>
    <property type="match status" value="1"/>
</dbReference>
<dbReference type="InterPro" id="IPR012748">
    <property type="entry name" value="Rieske-like_NirD"/>
</dbReference>
<keyword evidence="8" id="KW-0285">Flavoprotein</keyword>
<name>A0A2W1L8F5_9BACL</name>
<keyword evidence="9" id="KW-0001">2Fe-2S</keyword>
<evidence type="ECO:0000256" key="14">
    <source>
        <dbReference type="ARBA" id="ARBA00023014"/>
    </source>
</evidence>
<comment type="cofactor">
    <cofactor evidence="2">
        <name>[4Fe-4S] cluster</name>
        <dbReference type="ChEBI" id="CHEBI:49883"/>
    </cofactor>
</comment>
<evidence type="ECO:0000313" key="19">
    <source>
        <dbReference type="Proteomes" id="UP000249522"/>
    </source>
</evidence>
<dbReference type="GO" id="GO:0051537">
    <property type="term" value="F:2 iron, 2 sulfur cluster binding"/>
    <property type="evidence" value="ECO:0007669"/>
    <property type="project" value="UniProtKB-KW"/>
</dbReference>
<dbReference type="InterPro" id="IPR045854">
    <property type="entry name" value="NO2/SO3_Rdtase_4Fe4S_sf"/>
</dbReference>
<evidence type="ECO:0000256" key="10">
    <source>
        <dbReference type="ARBA" id="ARBA00022723"/>
    </source>
</evidence>
<keyword evidence="6" id="KW-0004">4Fe-4S</keyword>
<dbReference type="InterPro" id="IPR016156">
    <property type="entry name" value="FAD/NAD-linked_Rdtase_dimer_sf"/>
</dbReference>
<evidence type="ECO:0000259" key="17">
    <source>
        <dbReference type="PROSITE" id="PS51296"/>
    </source>
</evidence>
<evidence type="ECO:0000256" key="12">
    <source>
        <dbReference type="ARBA" id="ARBA00023002"/>
    </source>
</evidence>
<evidence type="ECO:0000256" key="11">
    <source>
        <dbReference type="ARBA" id="ARBA00022827"/>
    </source>
</evidence>
<evidence type="ECO:0000256" key="15">
    <source>
        <dbReference type="ARBA" id="ARBA00023063"/>
    </source>
</evidence>
<dbReference type="InterPro" id="IPR006067">
    <property type="entry name" value="NO2/SO3_Rdtase_4Fe4S_dom"/>
</dbReference>
<dbReference type="GO" id="GO:0020037">
    <property type="term" value="F:heme binding"/>
    <property type="evidence" value="ECO:0007669"/>
    <property type="project" value="InterPro"/>
</dbReference>
<dbReference type="Gene3D" id="3.50.50.60">
    <property type="entry name" value="FAD/NAD(P)-binding domain"/>
    <property type="match status" value="2"/>
</dbReference>
<dbReference type="PRINTS" id="PR00397">
    <property type="entry name" value="SIROHAEM"/>
</dbReference>
<dbReference type="SUPFAM" id="SSF50022">
    <property type="entry name" value="ISP domain"/>
    <property type="match status" value="1"/>
</dbReference>
<gene>
    <name evidence="18" type="ORF">DNH61_18650</name>
</gene>
<evidence type="ECO:0000256" key="8">
    <source>
        <dbReference type="ARBA" id="ARBA00022630"/>
    </source>
</evidence>
<keyword evidence="11" id="KW-0274">FAD</keyword>
<evidence type="ECO:0000256" key="4">
    <source>
        <dbReference type="ARBA" id="ARBA00005096"/>
    </source>
</evidence>
<dbReference type="PROSITE" id="PS51296">
    <property type="entry name" value="RIESKE"/>
    <property type="match status" value="1"/>
</dbReference>
<dbReference type="PRINTS" id="PR00368">
    <property type="entry name" value="FADPNR"/>
</dbReference>
<dbReference type="GO" id="GO:0008942">
    <property type="term" value="F:nitrite reductase [NAD(P)H] activity"/>
    <property type="evidence" value="ECO:0007669"/>
    <property type="project" value="InterPro"/>
</dbReference>
<feature type="domain" description="Rieske" evidence="17">
    <location>
        <begin position="831"/>
        <end position="927"/>
    </location>
</feature>
<dbReference type="AlphaFoldDB" id="A0A2W1L8F5"/>
<evidence type="ECO:0000256" key="13">
    <source>
        <dbReference type="ARBA" id="ARBA00023004"/>
    </source>
</evidence>
<dbReference type="InterPro" id="IPR052034">
    <property type="entry name" value="NasD-like"/>
</dbReference>
<dbReference type="GO" id="GO:0016705">
    <property type="term" value="F:oxidoreductase activity, acting on paired donors, with incorporation or reduction of molecular oxygen"/>
    <property type="evidence" value="ECO:0007669"/>
    <property type="project" value="UniProtKB-ARBA"/>
</dbReference>
<dbReference type="OrthoDB" id="9792592at2"/>
<protein>
    <submittedName>
        <fullName evidence="18">Nitrite reductase large subunit</fullName>
    </submittedName>
</protein>
<evidence type="ECO:0000256" key="16">
    <source>
        <dbReference type="ARBA" id="ARBA00034078"/>
    </source>
</evidence>
<dbReference type="Gene3D" id="2.102.10.10">
    <property type="entry name" value="Rieske [2Fe-2S] iron-sulphur domain"/>
    <property type="match status" value="1"/>
</dbReference>
<evidence type="ECO:0000313" key="18">
    <source>
        <dbReference type="EMBL" id="PZD94420.1"/>
    </source>
</evidence>
<dbReference type="CDD" id="cd19943">
    <property type="entry name" value="NirB_Fer2_BFD-like_1"/>
    <property type="match status" value="1"/>
</dbReference>
<dbReference type="Proteomes" id="UP000249522">
    <property type="component" value="Unassembled WGS sequence"/>
</dbReference>
<keyword evidence="14" id="KW-0411">Iron-sulfur</keyword>
<evidence type="ECO:0000256" key="5">
    <source>
        <dbReference type="ARBA" id="ARBA00010429"/>
    </source>
</evidence>
<dbReference type="GO" id="GO:0051539">
    <property type="term" value="F:4 iron, 4 sulfur cluster binding"/>
    <property type="evidence" value="ECO:0007669"/>
    <property type="project" value="UniProtKB-KW"/>
</dbReference>
<dbReference type="FunFam" id="1.10.10.1100:FF:000002">
    <property type="entry name" value="Nitrite reductase large subunit"/>
    <property type="match status" value="1"/>
</dbReference>
<dbReference type="InterPro" id="IPR005117">
    <property type="entry name" value="NiRdtase/SiRdtase_haem-b_fer"/>
</dbReference>
<evidence type="ECO:0000256" key="2">
    <source>
        <dbReference type="ARBA" id="ARBA00001966"/>
    </source>
</evidence>
<dbReference type="Pfam" id="PF03460">
    <property type="entry name" value="NIR_SIR_ferr"/>
    <property type="match status" value="1"/>
</dbReference>
<dbReference type="Pfam" id="PF04324">
    <property type="entry name" value="Fer2_BFD"/>
    <property type="match status" value="2"/>
</dbReference>